<protein>
    <submittedName>
        <fullName evidence="1">Uncharacterized protein</fullName>
    </submittedName>
</protein>
<proteinExistence type="predicted"/>
<gene>
    <name evidence="1" type="ORF">FNF29_00905</name>
</gene>
<comment type="caution">
    <text evidence="1">The sequence shown here is derived from an EMBL/GenBank/DDBJ whole genome shotgun (WGS) entry which is preliminary data.</text>
</comment>
<dbReference type="Proteomes" id="UP000323011">
    <property type="component" value="Unassembled WGS sequence"/>
</dbReference>
<sequence>MDSIAQLVSQFTDGKGSFESVRQWDAFATAAVERGVAEAADLERLSEAYRVAGARSKHGGPLSWDKDIWPSLCELLGGSVAALWDATARFDEELAGVLAEARSAPRSAALEQLRAATARHTRELGEATAQTESALSSRRAEALLTELSPSGGEGGAPAAATPDEFHARMAAAVEARCERLRVPLAHLRPVAVDTFAALPCERAVAPLGDTVAGCWRAMQDDWAMYAAGMLARRAPRRAGDGRADGGGLEQDAQSDAAAPAAVVSLLCQRADLSPAEAAATAVPFEVSVTLLDPARDPTAAAAASGRYLLLREMALSPRTADPLGAGVVVGGAGSGVALVSESVRGRSVGMMVRKHGPMLPADPLARSVMAEALGWAIDVVDQCRGRLRLPSAAEDLFVVADEGMRVAAVGAELEAWPVSGCSEGAALRDCNLSTAVGACSALLQVLIAEPSPPRRGATDGEKVRDAPSRELHLNCSDPAEGGAAAGGAPRLPDTLWLCQGDRLVLRGAATASTVAGNGAALRVVGGAGEEEGQLVLVGAAPGAVSVAIRDSAGAEPAILRVQVVPLAAGRWVSMAASALRTGEERLLRAVAAFLQAEMPELDDVADAYHAWLARQPAGE</sequence>
<dbReference type="AlphaFoldDB" id="A0A5A8CWC5"/>
<evidence type="ECO:0000313" key="2">
    <source>
        <dbReference type="Proteomes" id="UP000323011"/>
    </source>
</evidence>
<organism evidence="1 2">
    <name type="scientific">Cafeteria roenbergensis</name>
    <name type="common">Marine flagellate</name>
    <dbReference type="NCBI Taxonomy" id="33653"/>
    <lineage>
        <taxon>Eukaryota</taxon>
        <taxon>Sar</taxon>
        <taxon>Stramenopiles</taxon>
        <taxon>Bigyra</taxon>
        <taxon>Opalozoa</taxon>
        <taxon>Bicosoecida</taxon>
        <taxon>Cafeteriaceae</taxon>
        <taxon>Cafeteria</taxon>
    </lineage>
</organism>
<dbReference type="EMBL" id="VLTN01000003">
    <property type="protein sequence ID" value="KAA0156794.1"/>
    <property type="molecule type" value="Genomic_DNA"/>
</dbReference>
<accession>A0A5A8CWC5</accession>
<evidence type="ECO:0000313" key="1">
    <source>
        <dbReference type="EMBL" id="KAA0156794.1"/>
    </source>
</evidence>
<keyword evidence="2" id="KW-1185">Reference proteome</keyword>
<reference evidence="1 2" key="1">
    <citation type="submission" date="2019-07" db="EMBL/GenBank/DDBJ databases">
        <title>Genomes of Cafeteria roenbergensis.</title>
        <authorList>
            <person name="Fischer M.G."/>
            <person name="Hackl T."/>
            <person name="Roman M."/>
        </authorList>
    </citation>
    <scope>NUCLEOTIDE SEQUENCE [LARGE SCALE GENOMIC DNA]</scope>
    <source>
        <strain evidence="1 2">BVI</strain>
    </source>
</reference>
<name>A0A5A8CWC5_CAFRO</name>